<accession>A0ABR3JWP1</accession>
<dbReference type="InterPro" id="IPR040922">
    <property type="entry name" value="Ribosomal_mL59_dom"/>
</dbReference>
<proteinExistence type="predicted"/>
<dbReference type="EMBL" id="JASNQZ010000002">
    <property type="protein sequence ID" value="KAL0959693.1"/>
    <property type="molecule type" value="Genomic_DNA"/>
</dbReference>
<feature type="region of interest" description="Disordered" evidence="1">
    <location>
        <begin position="102"/>
        <end position="122"/>
    </location>
</feature>
<name>A0ABR3JWP1_9AGAR</name>
<dbReference type="Proteomes" id="UP001556367">
    <property type="component" value="Unassembled WGS sequence"/>
</dbReference>
<reference evidence="4" key="1">
    <citation type="submission" date="2024-06" db="EMBL/GenBank/DDBJ databases">
        <title>Multi-omics analyses provide insights into the biosynthesis of the anticancer antibiotic pleurotin in Hohenbuehelia grisea.</title>
        <authorList>
            <person name="Weaver J.A."/>
            <person name="Alberti F."/>
        </authorList>
    </citation>
    <scope>NUCLEOTIDE SEQUENCE [LARGE SCALE GENOMIC DNA]</scope>
    <source>
        <strain evidence="4">T-177</strain>
    </source>
</reference>
<protein>
    <recommendedName>
        <fullName evidence="2">Large ribosomal subunit protein mL59 domain-containing protein</fullName>
    </recommendedName>
</protein>
<feature type="domain" description="Large ribosomal subunit protein mL59" evidence="2">
    <location>
        <begin position="6"/>
        <end position="187"/>
    </location>
</feature>
<gene>
    <name evidence="3" type="ORF">HGRIS_011388</name>
</gene>
<evidence type="ECO:0000313" key="4">
    <source>
        <dbReference type="Proteomes" id="UP001556367"/>
    </source>
</evidence>
<dbReference type="PANTHER" id="PTHR28041">
    <property type="entry name" value="54S RIBOSOMAL PROTEIN L25, MITOCHONDRIAL"/>
    <property type="match status" value="1"/>
</dbReference>
<evidence type="ECO:0000256" key="1">
    <source>
        <dbReference type="SAM" id="MobiDB-lite"/>
    </source>
</evidence>
<evidence type="ECO:0000313" key="3">
    <source>
        <dbReference type="EMBL" id="KAL0959693.1"/>
    </source>
</evidence>
<dbReference type="InterPro" id="IPR037507">
    <property type="entry name" value="Ribosomal_mL59"/>
</dbReference>
<evidence type="ECO:0000259" key="2">
    <source>
        <dbReference type="Pfam" id="PF18126"/>
    </source>
</evidence>
<feature type="region of interest" description="Disordered" evidence="1">
    <location>
        <begin position="185"/>
        <end position="210"/>
    </location>
</feature>
<keyword evidence="4" id="KW-1185">Reference proteome</keyword>
<sequence length="210" mass="23782">MSAALQAVKKFRLHEIKGLQAHVARHGPLPTAQTAACVLPNPFVPRKNPNTGKWSPPKYSLRRQAELVKKAKASNTLHLLPPGPKLPRPELFQLASKPSTSQLVAKSSRMRGAAPKDAGQKEWEAEVSWDGTMAEKKVAGADVGTRLYAAKKRMFKGHKWERVKEKRENKRHMLMRDMEKRVANYKSYYHRRKPDPLKPPRGTKAPKLPF</sequence>
<comment type="caution">
    <text evidence="3">The sequence shown here is derived from an EMBL/GenBank/DDBJ whole genome shotgun (WGS) entry which is preliminary data.</text>
</comment>
<dbReference type="PANTHER" id="PTHR28041:SF1">
    <property type="entry name" value="LARGE RIBOSOMAL SUBUNIT PROTEIN ML59"/>
    <property type="match status" value="1"/>
</dbReference>
<dbReference type="Pfam" id="PF18126">
    <property type="entry name" value="Mitoc_mL59"/>
    <property type="match status" value="1"/>
</dbReference>
<organism evidence="3 4">
    <name type="scientific">Hohenbuehelia grisea</name>
    <dbReference type="NCBI Taxonomy" id="104357"/>
    <lineage>
        <taxon>Eukaryota</taxon>
        <taxon>Fungi</taxon>
        <taxon>Dikarya</taxon>
        <taxon>Basidiomycota</taxon>
        <taxon>Agaricomycotina</taxon>
        <taxon>Agaricomycetes</taxon>
        <taxon>Agaricomycetidae</taxon>
        <taxon>Agaricales</taxon>
        <taxon>Pleurotineae</taxon>
        <taxon>Pleurotaceae</taxon>
        <taxon>Hohenbuehelia</taxon>
    </lineage>
</organism>